<comment type="caution">
    <text evidence="2">The sequence shown here is derived from an EMBL/GenBank/DDBJ whole genome shotgun (WGS) entry which is preliminary data.</text>
</comment>
<gene>
    <name evidence="2" type="ORF">V6N12_063724</name>
</gene>
<organism evidence="2 3">
    <name type="scientific">Hibiscus sabdariffa</name>
    <name type="common">roselle</name>
    <dbReference type="NCBI Taxonomy" id="183260"/>
    <lineage>
        <taxon>Eukaryota</taxon>
        <taxon>Viridiplantae</taxon>
        <taxon>Streptophyta</taxon>
        <taxon>Embryophyta</taxon>
        <taxon>Tracheophyta</taxon>
        <taxon>Spermatophyta</taxon>
        <taxon>Magnoliopsida</taxon>
        <taxon>eudicotyledons</taxon>
        <taxon>Gunneridae</taxon>
        <taxon>Pentapetalae</taxon>
        <taxon>rosids</taxon>
        <taxon>malvids</taxon>
        <taxon>Malvales</taxon>
        <taxon>Malvaceae</taxon>
        <taxon>Malvoideae</taxon>
        <taxon>Hibiscus</taxon>
    </lineage>
</organism>
<keyword evidence="3" id="KW-1185">Reference proteome</keyword>
<evidence type="ECO:0000313" key="2">
    <source>
        <dbReference type="EMBL" id="KAK8576078.1"/>
    </source>
</evidence>
<feature type="domain" description="SMAX1-like nucleotide binding" evidence="1">
    <location>
        <begin position="3"/>
        <end position="71"/>
    </location>
</feature>
<proteinExistence type="predicted"/>
<protein>
    <recommendedName>
        <fullName evidence="1">SMAX1-like nucleotide binding domain-containing protein</fullName>
    </recommendedName>
</protein>
<dbReference type="Pfam" id="PF23569">
    <property type="entry name" value="NBD_SMAX1"/>
    <property type="match status" value="1"/>
</dbReference>
<name>A0ABR2FCQ2_9ROSI</name>
<sequence>MVAKIKELSTKVGAMIGNLDCGGVVIDLGDLKWLVENHQAAGLAGEVKQQQQTVSKARHAALVEIGKLLARF</sequence>
<reference evidence="2 3" key="1">
    <citation type="journal article" date="2024" name="G3 (Bethesda)">
        <title>Genome assembly of Hibiscus sabdariffa L. provides insights into metabolisms of medicinal natural products.</title>
        <authorList>
            <person name="Kim T."/>
        </authorList>
    </citation>
    <scope>NUCLEOTIDE SEQUENCE [LARGE SCALE GENOMIC DNA]</scope>
    <source>
        <strain evidence="2">TK-2024</strain>
        <tissue evidence="2">Old leaves</tissue>
    </source>
</reference>
<dbReference type="Proteomes" id="UP001472677">
    <property type="component" value="Unassembled WGS sequence"/>
</dbReference>
<evidence type="ECO:0000259" key="1">
    <source>
        <dbReference type="Pfam" id="PF23569"/>
    </source>
</evidence>
<evidence type="ECO:0000313" key="3">
    <source>
        <dbReference type="Proteomes" id="UP001472677"/>
    </source>
</evidence>
<accession>A0ABR2FCQ2</accession>
<dbReference type="EMBL" id="JBBPBM010000007">
    <property type="protein sequence ID" value="KAK8576078.1"/>
    <property type="molecule type" value="Genomic_DNA"/>
</dbReference>
<dbReference type="InterPro" id="IPR058680">
    <property type="entry name" value="NBD_SMAX1-like"/>
</dbReference>